<dbReference type="AlphaFoldDB" id="A0A9W8B9K0"/>
<feature type="compositionally biased region" description="Polar residues" evidence="1">
    <location>
        <begin position="951"/>
        <end position="964"/>
    </location>
</feature>
<evidence type="ECO:0000313" key="2">
    <source>
        <dbReference type="EMBL" id="KAJ1999619.1"/>
    </source>
</evidence>
<keyword evidence="3" id="KW-1185">Reference proteome</keyword>
<feature type="region of interest" description="Disordered" evidence="1">
    <location>
        <begin position="402"/>
        <end position="573"/>
    </location>
</feature>
<name>A0A9W8B9K0_9FUNG</name>
<comment type="caution">
    <text evidence="2">The sequence shown here is derived from an EMBL/GenBank/DDBJ whole genome shotgun (WGS) entry which is preliminary data.</text>
</comment>
<dbReference type="OrthoDB" id="5592111at2759"/>
<reference evidence="2" key="1">
    <citation type="submission" date="2022-07" db="EMBL/GenBank/DDBJ databases">
        <title>Phylogenomic reconstructions and comparative analyses of Kickxellomycotina fungi.</title>
        <authorList>
            <person name="Reynolds N.K."/>
            <person name="Stajich J.E."/>
            <person name="Barry K."/>
            <person name="Grigoriev I.V."/>
            <person name="Crous P."/>
            <person name="Smith M.E."/>
        </authorList>
    </citation>
    <scope>NUCLEOTIDE SEQUENCE</scope>
    <source>
        <strain evidence="2">IMI 214461</strain>
    </source>
</reference>
<accession>A0A9W8B9K0</accession>
<feature type="region of interest" description="Disordered" evidence="1">
    <location>
        <begin position="355"/>
        <end position="380"/>
    </location>
</feature>
<feature type="region of interest" description="Disordered" evidence="1">
    <location>
        <begin position="67"/>
        <end position="103"/>
    </location>
</feature>
<feature type="compositionally biased region" description="Polar residues" evidence="1">
    <location>
        <begin position="907"/>
        <end position="920"/>
    </location>
</feature>
<feature type="region of interest" description="Disordered" evidence="1">
    <location>
        <begin position="740"/>
        <end position="769"/>
    </location>
</feature>
<feature type="compositionally biased region" description="Basic and acidic residues" evidence="1">
    <location>
        <begin position="493"/>
        <end position="506"/>
    </location>
</feature>
<feature type="compositionally biased region" description="Polar residues" evidence="1">
    <location>
        <begin position="402"/>
        <end position="411"/>
    </location>
</feature>
<dbReference type="Proteomes" id="UP001150907">
    <property type="component" value="Unassembled WGS sequence"/>
</dbReference>
<proteinExistence type="predicted"/>
<protein>
    <submittedName>
        <fullName evidence="2">Uncharacterized protein</fullName>
    </submittedName>
</protein>
<feature type="compositionally biased region" description="Low complexity" evidence="1">
    <location>
        <begin position="467"/>
        <end position="483"/>
    </location>
</feature>
<feature type="region of interest" description="Disordered" evidence="1">
    <location>
        <begin position="1"/>
        <end position="30"/>
    </location>
</feature>
<feature type="compositionally biased region" description="Polar residues" evidence="1">
    <location>
        <begin position="864"/>
        <end position="878"/>
    </location>
</feature>
<sequence length="977" mass="104008">MLKAFSKVFHKSHGEQPADTAADGQAPQKRVLERHHAVGAGRAADVSHSLTSPRRAGGEALARLAAVGPAASPSNEAGKRTSVLQRAEHHSPQPRLHLKGPAPGVDGRFLLTADNIEWHLRLIPPMKESKFDWIVRYVQEQQQNVASAAAAEPSQHQRDIESSMLMSGQLQYEHAGAGLAPSYIEQLSAAQHHHNQQQHLQQHLQQRHQQHLQHVLQGRPQQALAHVPVLPGVAESTQHSTPAANAEAISSANGQREGGSQQPTAADNDEDDNTPLAAINIGPSPRHLPALSAFQPGSLSAAHASSLEKCMTGSLHDLLPEPVSPAHGPRLSLMSSQTNMAVDLNSPEPYTVLRSHSLSNPHSAPIPESNWRTASASRSPATRDLAPQFFSANAATTRQLSFPLPASNNRPSMDAISARPDVARRPASEQLDDEGDNEPLLWRRPSRQPALDDHNMPSGGNACHGIDPAARAASDAESDAAPALRVVNQISSHESDESADERDAGDVHCGNVQASSPRAAADEDEDDNRPLVRMASNPSSKQPPVLSVDTSRLHPLGVGGNVGHNHGQSIDDDDNRPLSSILLLAHGDVDDLGSSLPLPMPRHIIDPDAVVNISDIINESVTPPLRPSFGDRPISPLISTASTHKHSLLLRSFQVATQGSETTGGAVAGGTDLAEASLSATSSAANARSAKVESMATNRTSSLSQSLRLHAADRLDSAAAPQQAQRGLSASHAFPVGIVVDESGDSEGDEGPKEARSSAGGSSSSNKRQQDTNYALAMLESVVPGGRWAMNRAHSSSALSLKSSRFAARGSTLGQQLTDELHVLRESLARSRQEHEKAERRSWQVGDLPATRRPWVCHETTMSDTALPQRLSSLQPAPSSERDAGLEAAAPDEATQVPSSWLPHAGRQQQRPVSTQQPRTSRWFGKGSSGLLSPARRNSKDNAAVPPAQPTHASSLSARINNQLGRLKMSRKNSAGT</sequence>
<gene>
    <name evidence="2" type="ORF">H4R26_004988</name>
</gene>
<feature type="compositionally biased region" description="Polar residues" evidence="1">
    <location>
        <begin position="235"/>
        <end position="265"/>
    </location>
</feature>
<feature type="compositionally biased region" description="Polar residues" evidence="1">
    <location>
        <begin position="370"/>
        <end position="380"/>
    </location>
</feature>
<feature type="region of interest" description="Disordered" evidence="1">
    <location>
        <begin position="189"/>
        <end position="213"/>
    </location>
</feature>
<dbReference type="EMBL" id="JANBQF010000671">
    <property type="protein sequence ID" value="KAJ1999619.1"/>
    <property type="molecule type" value="Genomic_DNA"/>
</dbReference>
<organism evidence="2 3">
    <name type="scientific">Coemansia thaxteri</name>
    <dbReference type="NCBI Taxonomy" id="2663907"/>
    <lineage>
        <taxon>Eukaryota</taxon>
        <taxon>Fungi</taxon>
        <taxon>Fungi incertae sedis</taxon>
        <taxon>Zoopagomycota</taxon>
        <taxon>Kickxellomycotina</taxon>
        <taxon>Kickxellomycetes</taxon>
        <taxon>Kickxellales</taxon>
        <taxon>Kickxellaceae</taxon>
        <taxon>Coemansia</taxon>
    </lineage>
</organism>
<feature type="region of interest" description="Disordered" evidence="1">
    <location>
        <begin position="864"/>
        <end position="977"/>
    </location>
</feature>
<evidence type="ECO:0000313" key="3">
    <source>
        <dbReference type="Proteomes" id="UP001150907"/>
    </source>
</evidence>
<feature type="region of interest" description="Disordered" evidence="1">
    <location>
        <begin position="235"/>
        <end position="284"/>
    </location>
</feature>
<evidence type="ECO:0000256" key="1">
    <source>
        <dbReference type="SAM" id="MobiDB-lite"/>
    </source>
</evidence>